<dbReference type="EMBL" id="JBHRZT010000072">
    <property type="protein sequence ID" value="MFC3885989.1"/>
    <property type="molecule type" value="Genomic_DNA"/>
</dbReference>
<dbReference type="SUPFAM" id="SSF53187">
    <property type="entry name" value="Zn-dependent exopeptidases"/>
    <property type="match status" value="1"/>
</dbReference>
<gene>
    <name evidence="2" type="primary">spoIIP</name>
    <name evidence="2" type="ORF">ACFOU2_21925</name>
</gene>
<sequence length="387" mass="43269">MKPKTYILNWDSRFNVLVFLVPFCVVCVFVLAGMLSTMQRSSLYLPSYVHDSFHSASTELFIRVMGFENAYFVQDKPNIKNVSLSSAGLELATNIRMGDIRTLIGNELPGFLLYKYDILTAGQGTDYTNTPVESSPPLEILLKERGMAKEQLEQYESNTDAPPTANPPKEKNFYIYHTHSWESYFPLLGITNEPDADKAADSKTNITLVGQMLAQELEKNQVGAVVDKTNIGQELKKKGWGTSKAYQASRTIVQSAMSRDKNLKFFLDLHRDSLRKKNTTININGTSYARVVFVLGKENPNFEQNLEFAKSLHEALKVKYPGLSRGVLGKVGKGVNGVYNQDLAAHSILIEVGGVDNDMEELKNTIKALATVITEYYREAEKVNAPN</sequence>
<reference evidence="3" key="1">
    <citation type="journal article" date="2019" name="Int. J. Syst. Evol. Microbiol.">
        <title>The Global Catalogue of Microorganisms (GCM) 10K type strain sequencing project: providing services to taxonomists for standard genome sequencing and annotation.</title>
        <authorList>
            <consortium name="The Broad Institute Genomics Platform"/>
            <consortium name="The Broad Institute Genome Sequencing Center for Infectious Disease"/>
            <person name="Wu L."/>
            <person name="Ma J."/>
        </authorList>
    </citation>
    <scope>NUCLEOTIDE SEQUENCE [LARGE SCALE GENOMIC DNA]</scope>
    <source>
        <strain evidence="3">CCUG 61889</strain>
    </source>
</reference>
<accession>A0ABV8BA20</accession>
<dbReference type="NCBIfam" id="TIGR02867">
    <property type="entry name" value="spore_II_P"/>
    <property type="match status" value="1"/>
</dbReference>
<keyword evidence="3" id="KW-1185">Reference proteome</keyword>
<evidence type="ECO:0000256" key="1">
    <source>
        <dbReference type="SAM" id="Phobius"/>
    </source>
</evidence>
<keyword evidence="1" id="KW-1133">Transmembrane helix</keyword>
<protein>
    <submittedName>
        <fullName evidence="2">Stage II sporulation protein P</fullName>
    </submittedName>
</protein>
<evidence type="ECO:0000313" key="2">
    <source>
        <dbReference type="EMBL" id="MFC3885989.1"/>
    </source>
</evidence>
<dbReference type="Pfam" id="PF07454">
    <property type="entry name" value="SpoIIP"/>
    <property type="match status" value="1"/>
</dbReference>
<dbReference type="RefSeq" id="WP_377918361.1">
    <property type="nucleotide sequence ID" value="NZ_JBHRZT010000072.1"/>
</dbReference>
<dbReference type="InterPro" id="IPR010897">
    <property type="entry name" value="Spore_II_P"/>
</dbReference>
<proteinExistence type="predicted"/>
<evidence type="ECO:0000313" key="3">
    <source>
        <dbReference type="Proteomes" id="UP001595752"/>
    </source>
</evidence>
<dbReference type="Proteomes" id="UP001595752">
    <property type="component" value="Unassembled WGS sequence"/>
</dbReference>
<keyword evidence="1" id="KW-0472">Membrane</keyword>
<feature type="transmembrane region" description="Helical" evidence="1">
    <location>
        <begin position="16"/>
        <end position="35"/>
    </location>
</feature>
<keyword evidence="1" id="KW-0812">Transmembrane</keyword>
<comment type="caution">
    <text evidence="2">The sequence shown here is derived from an EMBL/GenBank/DDBJ whole genome shotgun (WGS) entry which is preliminary data.</text>
</comment>
<name>A0ABV8BA20_9BACI</name>
<organism evidence="2 3">
    <name type="scientific">Bacillus songklensis</name>
    <dbReference type="NCBI Taxonomy" id="1069116"/>
    <lineage>
        <taxon>Bacteria</taxon>
        <taxon>Bacillati</taxon>
        <taxon>Bacillota</taxon>
        <taxon>Bacilli</taxon>
        <taxon>Bacillales</taxon>
        <taxon>Bacillaceae</taxon>
        <taxon>Bacillus</taxon>
    </lineage>
</organism>